<evidence type="ECO:0000256" key="3">
    <source>
        <dbReference type="ARBA" id="ARBA00023002"/>
    </source>
</evidence>
<gene>
    <name evidence="8" type="ORF">SAMN02745117_00152</name>
</gene>
<evidence type="ECO:0000256" key="4">
    <source>
        <dbReference type="ARBA" id="ARBA00023033"/>
    </source>
</evidence>
<evidence type="ECO:0000313" key="9">
    <source>
        <dbReference type="Proteomes" id="UP000184327"/>
    </source>
</evidence>
<evidence type="ECO:0000313" key="8">
    <source>
        <dbReference type="EMBL" id="SHE33236.1"/>
    </source>
</evidence>
<proteinExistence type="inferred from homology"/>
<evidence type="ECO:0000256" key="5">
    <source>
        <dbReference type="ARBA" id="ARBA00033748"/>
    </source>
</evidence>
<evidence type="ECO:0000256" key="1">
    <source>
        <dbReference type="ARBA" id="ARBA00022630"/>
    </source>
</evidence>
<keyword evidence="2 6" id="KW-0288">FMN</keyword>
<dbReference type="Gene3D" id="3.20.20.30">
    <property type="entry name" value="Luciferase-like domain"/>
    <property type="match status" value="1"/>
</dbReference>
<dbReference type="PANTHER" id="PTHR30011">
    <property type="entry name" value="ALKANESULFONATE MONOOXYGENASE-RELATED"/>
    <property type="match status" value="1"/>
</dbReference>
<dbReference type="CDD" id="cd01095">
    <property type="entry name" value="Nitrilotriacetate_monoxgenase"/>
    <property type="match status" value="1"/>
</dbReference>
<name>A0A1M4SM08_9BURK</name>
<dbReference type="PANTHER" id="PTHR30011:SF16">
    <property type="entry name" value="C2H2 FINGER DOMAIN TRANSCRIPTION FACTOR (EUROFUNG)-RELATED"/>
    <property type="match status" value="1"/>
</dbReference>
<dbReference type="InterPro" id="IPR011251">
    <property type="entry name" value="Luciferase-like_dom"/>
</dbReference>
<feature type="binding site" evidence="6">
    <location>
        <position position="93"/>
    </location>
    <ligand>
        <name>FMN</name>
        <dbReference type="ChEBI" id="CHEBI:58210"/>
    </ligand>
</feature>
<sequence>MSHQLHLGIGINSIGYLARAWPYRTGQRNDFINLEHYERLTRLAHQGRFDAVFFSDHPALMLDATQRPLHSLDPLVLLAVLGARVPDIGLALTASSTYNSPYNLARRVATLDHLSGGRAILNIVSSFSPRVAQNFGADPLPGRDERYRRAHEFLEVSKALWGSWRLSQQDSDDPEHLWDRASARDIDHHGEFFDVRGPLNIPSSAQGYPVIAQAGASDQGIDLAAQHGELIYCSLLNWQAAAEFGARVRARASELGREPGSVRLLPGLVVITAASYEQALRRHEQVSGAGSADGLLARFAQEIGADLSSFDPDAVLDPDLFKSDPDQSRPIGFSQALVELLAHEPLTAREIVRRYEGGHRLVLGTPEQVAHAIIEWWEAGLVDGYIIQLPNLPDDLQTFVAQVVPILQAQGVYRRHYAEATVRQRFGLPQPF</sequence>
<evidence type="ECO:0000256" key="6">
    <source>
        <dbReference type="PIRSR" id="PIRSR000337-1"/>
    </source>
</evidence>
<dbReference type="InterPro" id="IPR051260">
    <property type="entry name" value="Diverse_substr_monoxygenases"/>
</dbReference>
<keyword evidence="3" id="KW-0560">Oxidoreductase</keyword>
<dbReference type="GO" id="GO:0004497">
    <property type="term" value="F:monooxygenase activity"/>
    <property type="evidence" value="ECO:0007669"/>
    <property type="project" value="UniProtKB-KW"/>
</dbReference>
<feature type="domain" description="Luciferase-like" evidence="7">
    <location>
        <begin position="28"/>
        <end position="380"/>
    </location>
</feature>
<dbReference type="Proteomes" id="UP000184327">
    <property type="component" value="Unassembled WGS sequence"/>
</dbReference>
<dbReference type="PIRSF" id="PIRSF000337">
    <property type="entry name" value="NTA_MOA"/>
    <property type="match status" value="1"/>
</dbReference>
<organism evidence="8 9">
    <name type="scientific">Lampropedia hyalina DSM 16112</name>
    <dbReference type="NCBI Taxonomy" id="1122156"/>
    <lineage>
        <taxon>Bacteria</taxon>
        <taxon>Pseudomonadati</taxon>
        <taxon>Pseudomonadota</taxon>
        <taxon>Betaproteobacteria</taxon>
        <taxon>Burkholderiales</taxon>
        <taxon>Comamonadaceae</taxon>
        <taxon>Lampropedia</taxon>
    </lineage>
</organism>
<comment type="similarity">
    <text evidence="5">Belongs to the NtaA/SnaA/DszA monooxygenase family.</text>
</comment>
<accession>A0A1M4SM08</accession>
<feature type="binding site" evidence="6">
    <location>
        <position position="217"/>
    </location>
    <ligand>
        <name>FMN</name>
        <dbReference type="ChEBI" id="CHEBI:58210"/>
    </ligand>
</feature>
<dbReference type="EMBL" id="FQUZ01000001">
    <property type="protein sequence ID" value="SHE33236.1"/>
    <property type="molecule type" value="Genomic_DNA"/>
</dbReference>
<dbReference type="Pfam" id="PF00296">
    <property type="entry name" value="Bac_luciferase"/>
    <property type="match status" value="1"/>
</dbReference>
<protein>
    <submittedName>
        <fullName evidence="8">FMN-dependent oxidoreductase, nitrilotriacetate monooxygenase family</fullName>
    </submittedName>
</protein>
<dbReference type="AlphaFoldDB" id="A0A1M4SM08"/>
<evidence type="ECO:0000259" key="7">
    <source>
        <dbReference type="Pfam" id="PF00296"/>
    </source>
</evidence>
<feature type="binding site" evidence="6">
    <location>
        <position position="56"/>
    </location>
    <ligand>
        <name>FMN</name>
        <dbReference type="ChEBI" id="CHEBI:58210"/>
    </ligand>
</feature>
<dbReference type="OrthoDB" id="4505903at2"/>
<dbReference type="GO" id="GO:0016705">
    <property type="term" value="F:oxidoreductase activity, acting on paired donors, with incorporation or reduction of molecular oxygen"/>
    <property type="evidence" value="ECO:0007669"/>
    <property type="project" value="InterPro"/>
</dbReference>
<dbReference type="InterPro" id="IPR036661">
    <property type="entry name" value="Luciferase-like_sf"/>
</dbReference>
<dbReference type="NCBIfam" id="TIGR03860">
    <property type="entry name" value="FMN_nitrolo"/>
    <property type="match status" value="1"/>
</dbReference>
<feature type="binding site" evidence="6">
    <location>
        <position position="147"/>
    </location>
    <ligand>
        <name>FMN</name>
        <dbReference type="ChEBI" id="CHEBI:58210"/>
    </ligand>
</feature>
<keyword evidence="1 6" id="KW-0285">Flavoprotein</keyword>
<dbReference type="RefSeq" id="WP_073353418.1">
    <property type="nucleotide sequence ID" value="NZ_FQUZ01000001.1"/>
</dbReference>
<keyword evidence="9" id="KW-1185">Reference proteome</keyword>
<dbReference type="STRING" id="1122156.SAMN02745117_00152"/>
<dbReference type="SUPFAM" id="SSF51679">
    <property type="entry name" value="Bacterial luciferase-like"/>
    <property type="match status" value="1"/>
</dbReference>
<dbReference type="InterPro" id="IPR016215">
    <property type="entry name" value="NTA_MOA"/>
</dbReference>
<reference evidence="8 9" key="1">
    <citation type="submission" date="2016-11" db="EMBL/GenBank/DDBJ databases">
        <authorList>
            <person name="Jaros S."/>
            <person name="Januszkiewicz K."/>
            <person name="Wedrychowicz H."/>
        </authorList>
    </citation>
    <scope>NUCLEOTIDE SEQUENCE [LARGE SCALE GENOMIC DNA]</scope>
    <source>
        <strain evidence="8 9">DSM 16112</strain>
    </source>
</reference>
<evidence type="ECO:0000256" key="2">
    <source>
        <dbReference type="ARBA" id="ARBA00022643"/>
    </source>
</evidence>
<keyword evidence="4 8" id="KW-0503">Monooxygenase</keyword>